<dbReference type="Proteomes" id="UP001230654">
    <property type="component" value="Unassembled WGS sequence"/>
</dbReference>
<reference evidence="2 3" key="1">
    <citation type="submission" date="2023-07" db="EMBL/GenBank/DDBJ databases">
        <title>Comparative genomics of wheat-associated soil bacteria to identify genetic determinants of phenazine resistance.</title>
        <authorList>
            <person name="Mouncey N."/>
        </authorList>
    </citation>
    <scope>NUCLEOTIDE SEQUENCE [LARGE SCALE GENOMIC DNA]</scope>
    <source>
        <strain evidence="2 3">B2I6</strain>
    </source>
</reference>
<dbReference type="SUPFAM" id="SSF46785">
    <property type="entry name" value="Winged helix' DNA-binding domain"/>
    <property type="match status" value="1"/>
</dbReference>
<feature type="domain" description="LexA repressor DNA-binding" evidence="1">
    <location>
        <begin position="6"/>
        <end position="63"/>
    </location>
</feature>
<proteinExistence type="predicted"/>
<keyword evidence="3" id="KW-1185">Reference proteome</keyword>
<evidence type="ECO:0000313" key="3">
    <source>
        <dbReference type="Proteomes" id="UP001230654"/>
    </source>
</evidence>
<gene>
    <name evidence="2" type="ORF">QF030_000033</name>
</gene>
<accession>A0ABU0NH07</accession>
<protein>
    <submittedName>
        <fullName evidence="2">SOS-response transcriptional repressor LexA</fullName>
    </submittedName>
</protein>
<evidence type="ECO:0000313" key="2">
    <source>
        <dbReference type="EMBL" id="MDQ0577855.1"/>
    </source>
</evidence>
<dbReference type="EMBL" id="JAUSWV010000001">
    <property type="protein sequence ID" value="MDQ0577855.1"/>
    <property type="molecule type" value="Genomic_DNA"/>
</dbReference>
<dbReference type="InterPro" id="IPR036388">
    <property type="entry name" value="WH-like_DNA-bd_sf"/>
</dbReference>
<dbReference type="InterPro" id="IPR006199">
    <property type="entry name" value="LexA_DNA-bd_dom"/>
</dbReference>
<dbReference type="InterPro" id="IPR036390">
    <property type="entry name" value="WH_DNA-bd_sf"/>
</dbReference>
<comment type="caution">
    <text evidence="2">The sequence shown here is derived from an EMBL/GenBank/DDBJ whole genome shotgun (WGS) entry which is preliminary data.</text>
</comment>
<organism evidence="2 3">
    <name type="scientific">Streptomyces rishiriensis</name>
    <dbReference type="NCBI Taxonomy" id="68264"/>
    <lineage>
        <taxon>Bacteria</taxon>
        <taxon>Bacillati</taxon>
        <taxon>Actinomycetota</taxon>
        <taxon>Actinomycetes</taxon>
        <taxon>Kitasatosporales</taxon>
        <taxon>Streptomycetaceae</taxon>
        <taxon>Streptomyces</taxon>
    </lineage>
</organism>
<sequence length="77" mass="8703">MNRRPQHLTVREEEILRAIRHSIRDRGEALSVRELARELGLRSPASVAYHLANLEKRGALTRDGSLYQPSQPVMASA</sequence>
<dbReference type="Gene3D" id="1.10.10.10">
    <property type="entry name" value="Winged helix-like DNA-binding domain superfamily/Winged helix DNA-binding domain"/>
    <property type="match status" value="1"/>
</dbReference>
<name>A0ABU0NH07_STRRH</name>
<dbReference type="Pfam" id="PF01726">
    <property type="entry name" value="LexA_DNA_bind"/>
    <property type="match status" value="1"/>
</dbReference>
<evidence type="ECO:0000259" key="1">
    <source>
        <dbReference type="Pfam" id="PF01726"/>
    </source>
</evidence>